<dbReference type="GO" id="GO:0046983">
    <property type="term" value="F:protein dimerization activity"/>
    <property type="evidence" value="ECO:0007669"/>
    <property type="project" value="InterPro"/>
</dbReference>
<keyword evidence="8" id="KW-0902">Two-component regulatory system</keyword>
<dbReference type="GO" id="GO:0005524">
    <property type="term" value="F:ATP binding"/>
    <property type="evidence" value="ECO:0007669"/>
    <property type="project" value="UniProtKB-KW"/>
</dbReference>
<dbReference type="Pfam" id="PF23539">
    <property type="entry name" value="DUF7134"/>
    <property type="match status" value="1"/>
</dbReference>
<evidence type="ECO:0000256" key="4">
    <source>
        <dbReference type="ARBA" id="ARBA00022679"/>
    </source>
</evidence>
<feature type="transmembrane region" description="Helical" evidence="9">
    <location>
        <begin position="59"/>
        <end position="75"/>
    </location>
</feature>
<sequence length="394" mass="43411">MRWRRVVDVGLVAWMLLAAILQVAFHFYVGEHWIDIDTLGYVLIVAFNLPLLVRRRAPAVTLLMVCVISTIYLALGYYHSVVTFQLALGIFSVAMYKRRRTSIWLSMIAFGVLAFAQHRLPLEPRLFGYAVVGLIAVIAWAYGDSTGRLADRGRQLSRLSEQLRREQQERAHRAVSQEQRRIARELHDVVAHHMSVISVQAGLGRYVLKTDPDTARAALEVIAGTAHEALSEMRRMLAVLRVAAEEPQSDTPYDSAPGLSRLPELLERVRSAGATVDIEVHGTEVPLPSGLGLCVYRVIQESLTNVLKHADPPVATVALRWQPHELAVTVTDRGAPLAEVAADAVGGDNGGVVRHGLIGMRERTRIYGGTLHAGERPGGGFQVALTLPLEERVT</sequence>
<evidence type="ECO:0000259" key="10">
    <source>
        <dbReference type="Pfam" id="PF02518"/>
    </source>
</evidence>
<keyword evidence="14" id="KW-1185">Reference proteome</keyword>
<evidence type="ECO:0000256" key="5">
    <source>
        <dbReference type="ARBA" id="ARBA00022741"/>
    </source>
</evidence>
<keyword evidence="4" id="KW-0808">Transferase</keyword>
<dbReference type="RefSeq" id="WP_184842755.1">
    <property type="nucleotide sequence ID" value="NZ_JACHMN010000003.1"/>
</dbReference>
<dbReference type="Pfam" id="PF07730">
    <property type="entry name" value="HisKA_3"/>
    <property type="match status" value="1"/>
</dbReference>
<keyword evidence="9" id="KW-0812">Transmembrane</keyword>
<keyword evidence="7" id="KW-0067">ATP-binding</keyword>
<dbReference type="AlphaFoldDB" id="A0A841BYR0"/>
<evidence type="ECO:0000256" key="2">
    <source>
        <dbReference type="ARBA" id="ARBA00012438"/>
    </source>
</evidence>
<dbReference type="Proteomes" id="UP000587527">
    <property type="component" value="Unassembled WGS sequence"/>
</dbReference>
<dbReference type="InterPro" id="IPR011712">
    <property type="entry name" value="Sig_transdc_His_kin_sub3_dim/P"/>
</dbReference>
<dbReference type="GO" id="GO:0000155">
    <property type="term" value="F:phosphorelay sensor kinase activity"/>
    <property type="evidence" value="ECO:0007669"/>
    <property type="project" value="InterPro"/>
</dbReference>
<feature type="domain" description="Histidine kinase/HSP90-like ATPase" evidence="10">
    <location>
        <begin position="295"/>
        <end position="390"/>
    </location>
</feature>
<reference evidence="13 14" key="1">
    <citation type="submission" date="2020-08" db="EMBL/GenBank/DDBJ databases">
        <title>Sequencing the genomes of 1000 actinobacteria strains.</title>
        <authorList>
            <person name="Klenk H.-P."/>
        </authorList>
    </citation>
    <scope>NUCLEOTIDE SEQUENCE [LARGE SCALE GENOMIC DNA]</scope>
    <source>
        <strain evidence="13 14">DSM 45362</strain>
    </source>
</reference>
<dbReference type="EMBL" id="JACHMN010000003">
    <property type="protein sequence ID" value="MBB5872706.1"/>
    <property type="molecule type" value="Genomic_DNA"/>
</dbReference>
<dbReference type="PANTHER" id="PTHR24421:SF10">
    <property type="entry name" value="NITRATE_NITRITE SENSOR PROTEIN NARQ"/>
    <property type="match status" value="1"/>
</dbReference>
<keyword evidence="9" id="KW-1133">Transmembrane helix</keyword>
<feature type="transmembrane region" description="Helical" evidence="9">
    <location>
        <begin position="33"/>
        <end position="52"/>
    </location>
</feature>
<dbReference type="PANTHER" id="PTHR24421">
    <property type="entry name" value="NITRATE/NITRITE SENSOR PROTEIN NARX-RELATED"/>
    <property type="match status" value="1"/>
</dbReference>
<dbReference type="CDD" id="cd16917">
    <property type="entry name" value="HATPase_UhpB-NarQ-NarX-like"/>
    <property type="match status" value="1"/>
</dbReference>
<name>A0A841BYR0_9ACTN</name>
<feature type="transmembrane region" description="Helical" evidence="9">
    <location>
        <begin position="7"/>
        <end position="27"/>
    </location>
</feature>
<dbReference type="SUPFAM" id="SSF55874">
    <property type="entry name" value="ATPase domain of HSP90 chaperone/DNA topoisomerase II/histidine kinase"/>
    <property type="match status" value="1"/>
</dbReference>
<feature type="domain" description="DUF7134" evidence="12">
    <location>
        <begin position="6"/>
        <end position="146"/>
    </location>
</feature>
<feature type="domain" description="Signal transduction histidine kinase subgroup 3 dimerisation and phosphoacceptor" evidence="11">
    <location>
        <begin position="178"/>
        <end position="242"/>
    </location>
</feature>
<dbReference type="InterPro" id="IPR036890">
    <property type="entry name" value="HATPase_C_sf"/>
</dbReference>
<keyword evidence="3" id="KW-0597">Phosphoprotein</keyword>
<gene>
    <name evidence="13" type="ORF">F4553_006140</name>
</gene>
<evidence type="ECO:0000313" key="14">
    <source>
        <dbReference type="Proteomes" id="UP000587527"/>
    </source>
</evidence>
<evidence type="ECO:0000256" key="9">
    <source>
        <dbReference type="SAM" id="Phobius"/>
    </source>
</evidence>
<keyword evidence="9" id="KW-0472">Membrane</keyword>
<evidence type="ECO:0000256" key="8">
    <source>
        <dbReference type="ARBA" id="ARBA00023012"/>
    </source>
</evidence>
<keyword evidence="5" id="KW-0547">Nucleotide-binding</keyword>
<feature type="transmembrane region" description="Helical" evidence="9">
    <location>
        <begin position="126"/>
        <end position="143"/>
    </location>
</feature>
<evidence type="ECO:0000259" key="12">
    <source>
        <dbReference type="Pfam" id="PF23539"/>
    </source>
</evidence>
<accession>A0A841BYR0</accession>
<dbReference type="EC" id="2.7.13.3" evidence="2"/>
<organism evidence="13 14">
    <name type="scientific">Allocatelliglobosispora scoriae</name>
    <dbReference type="NCBI Taxonomy" id="643052"/>
    <lineage>
        <taxon>Bacteria</taxon>
        <taxon>Bacillati</taxon>
        <taxon>Actinomycetota</taxon>
        <taxon>Actinomycetes</taxon>
        <taxon>Micromonosporales</taxon>
        <taxon>Micromonosporaceae</taxon>
        <taxon>Allocatelliglobosispora</taxon>
    </lineage>
</organism>
<dbReference type="GO" id="GO:0016020">
    <property type="term" value="C:membrane"/>
    <property type="evidence" value="ECO:0007669"/>
    <property type="project" value="InterPro"/>
</dbReference>
<evidence type="ECO:0000256" key="3">
    <source>
        <dbReference type="ARBA" id="ARBA00022553"/>
    </source>
</evidence>
<evidence type="ECO:0000256" key="7">
    <source>
        <dbReference type="ARBA" id="ARBA00022840"/>
    </source>
</evidence>
<dbReference type="InterPro" id="IPR055558">
    <property type="entry name" value="DUF7134"/>
</dbReference>
<dbReference type="Gene3D" id="3.30.565.10">
    <property type="entry name" value="Histidine kinase-like ATPase, C-terminal domain"/>
    <property type="match status" value="1"/>
</dbReference>
<dbReference type="Pfam" id="PF02518">
    <property type="entry name" value="HATPase_c"/>
    <property type="match status" value="1"/>
</dbReference>
<evidence type="ECO:0000259" key="11">
    <source>
        <dbReference type="Pfam" id="PF07730"/>
    </source>
</evidence>
<dbReference type="InterPro" id="IPR003594">
    <property type="entry name" value="HATPase_dom"/>
</dbReference>
<dbReference type="InterPro" id="IPR050482">
    <property type="entry name" value="Sensor_HK_TwoCompSys"/>
</dbReference>
<evidence type="ECO:0000313" key="13">
    <source>
        <dbReference type="EMBL" id="MBB5872706.1"/>
    </source>
</evidence>
<evidence type="ECO:0000256" key="6">
    <source>
        <dbReference type="ARBA" id="ARBA00022777"/>
    </source>
</evidence>
<keyword evidence="6 13" id="KW-0418">Kinase</keyword>
<evidence type="ECO:0000256" key="1">
    <source>
        <dbReference type="ARBA" id="ARBA00000085"/>
    </source>
</evidence>
<proteinExistence type="predicted"/>
<comment type="catalytic activity">
    <reaction evidence="1">
        <text>ATP + protein L-histidine = ADP + protein N-phospho-L-histidine.</text>
        <dbReference type="EC" id="2.7.13.3"/>
    </reaction>
</comment>
<dbReference type="Gene3D" id="1.20.5.1930">
    <property type="match status" value="1"/>
</dbReference>
<comment type="caution">
    <text evidence="13">The sequence shown here is derived from an EMBL/GenBank/DDBJ whole genome shotgun (WGS) entry which is preliminary data.</text>
</comment>
<protein>
    <recommendedName>
        <fullName evidence="2">histidine kinase</fullName>
        <ecNumber evidence="2">2.7.13.3</ecNumber>
    </recommendedName>
</protein>
<feature type="transmembrane region" description="Helical" evidence="9">
    <location>
        <begin position="103"/>
        <end position="120"/>
    </location>
</feature>